<dbReference type="Proteomes" id="UP001579974">
    <property type="component" value="Unassembled WGS sequence"/>
</dbReference>
<protein>
    <recommendedName>
        <fullName evidence="5">Hemolysin XhlA</fullName>
    </recommendedName>
</protein>
<keyword evidence="1" id="KW-0175">Coiled coil</keyword>
<keyword evidence="4" id="KW-1185">Reference proteome</keyword>
<name>A0ABV5AKE9_9BACL</name>
<evidence type="ECO:0000313" key="3">
    <source>
        <dbReference type="EMBL" id="MFB5192746.1"/>
    </source>
</evidence>
<feature type="transmembrane region" description="Helical" evidence="2">
    <location>
        <begin position="74"/>
        <end position="93"/>
    </location>
</feature>
<keyword evidence="2" id="KW-0472">Membrane</keyword>
<reference evidence="3 4" key="1">
    <citation type="journal article" date="2024" name="Int. J. Mol. Sci.">
        <title>Exploration of Alicyclobacillus spp. Genome in Search of Antibiotic Resistance.</title>
        <authorList>
            <person name="Bucka-Kolendo J."/>
            <person name="Kiousi D.E."/>
            <person name="Dekowska A."/>
            <person name="Mikolajczuk-Szczyrba A."/>
            <person name="Karadedos D.M."/>
            <person name="Michael P."/>
            <person name="Galanis A."/>
            <person name="Sokolowska B."/>
        </authorList>
    </citation>
    <scope>NUCLEOTIDE SEQUENCE [LARGE SCALE GENOMIC DNA]</scope>
    <source>
        <strain evidence="3 4">KKP 3000</strain>
    </source>
</reference>
<proteinExistence type="predicted"/>
<dbReference type="RefSeq" id="WP_275473447.1">
    <property type="nucleotide sequence ID" value="NZ_CP162940.1"/>
</dbReference>
<evidence type="ECO:0000313" key="4">
    <source>
        <dbReference type="Proteomes" id="UP001579974"/>
    </source>
</evidence>
<evidence type="ECO:0000256" key="2">
    <source>
        <dbReference type="SAM" id="Phobius"/>
    </source>
</evidence>
<evidence type="ECO:0008006" key="5">
    <source>
        <dbReference type="Google" id="ProtNLM"/>
    </source>
</evidence>
<keyword evidence="2" id="KW-1133">Transmembrane helix</keyword>
<keyword evidence="2" id="KW-0812">Transmembrane</keyword>
<accession>A0ABV5AKE9</accession>
<comment type="caution">
    <text evidence="3">The sequence shown here is derived from an EMBL/GenBank/DDBJ whole genome shotgun (WGS) entry which is preliminary data.</text>
</comment>
<dbReference type="EMBL" id="JBDXSU010000027">
    <property type="protein sequence ID" value="MFB5192746.1"/>
    <property type="molecule type" value="Genomic_DNA"/>
</dbReference>
<gene>
    <name evidence="3" type="ORF">KKP3000_001957</name>
</gene>
<feature type="coiled-coil region" evidence="1">
    <location>
        <begin position="31"/>
        <end position="62"/>
    </location>
</feature>
<organism evidence="3 4">
    <name type="scientific">Alicyclobacillus fastidiosus</name>
    <dbReference type="NCBI Taxonomy" id="392011"/>
    <lineage>
        <taxon>Bacteria</taxon>
        <taxon>Bacillati</taxon>
        <taxon>Bacillota</taxon>
        <taxon>Bacilli</taxon>
        <taxon>Bacillales</taxon>
        <taxon>Alicyclobacillaceae</taxon>
        <taxon>Alicyclobacillus</taxon>
    </lineage>
</organism>
<evidence type="ECO:0000256" key="1">
    <source>
        <dbReference type="SAM" id="Coils"/>
    </source>
</evidence>
<sequence length="103" mass="11310">MSEVVLDMGENSQEVQLAIATNDIQWMKATIADMNEGIKNMQEALEKALKAQDEKYATTEVEALRKDVESLKAWRWKIGGALGLAGLIIGWIANAAHNLLGKV</sequence>